<keyword evidence="3" id="KW-1185">Reference proteome</keyword>
<proteinExistence type="predicted"/>
<protein>
    <submittedName>
        <fullName evidence="2">Uncharacterized protein</fullName>
    </submittedName>
</protein>
<feature type="region of interest" description="Disordered" evidence="1">
    <location>
        <begin position="1"/>
        <end position="21"/>
    </location>
</feature>
<gene>
    <name evidence="2" type="ORF">AAF712_015413</name>
</gene>
<sequence>MFRTLPPRASSSTSLPRNGLLASEDEPRFLICNDNTQKETPYKTANIVGVIEKA</sequence>
<dbReference type="EMBL" id="JBBXMP010000407">
    <property type="protein sequence ID" value="KAL0057926.1"/>
    <property type="molecule type" value="Genomic_DNA"/>
</dbReference>
<evidence type="ECO:0000313" key="2">
    <source>
        <dbReference type="EMBL" id="KAL0057926.1"/>
    </source>
</evidence>
<dbReference type="Proteomes" id="UP001437256">
    <property type="component" value="Unassembled WGS sequence"/>
</dbReference>
<comment type="caution">
    <text evidence="2">The sequence shown here is derived from an EMBL/GenBank/DDBJ whole genome shotgun (WGS) entry which is preliminary data.</text>
</comment>
<evidence type="ECO:0000256" key="1">
    <source>
        <dbReference type="SAM" id="MobiDB-lite"/>
    </source>
</evidence>
<evidence type="ECO:0000313" key="3">
    <source>
        <dbReference type="Proteomes" id="UP001437256"/>
    </source>
</evidence>
<name>A0ABR2Z8K6_9AGAR</name>
<accession>A0ABR2Z8K6</accession>
<organism evidence="2 3">
    <name type="scientific">Marasmius tenuissimus</name>
    <dbReference type="NCBI Taxonomy" id="585030"/>
    <lineage>
        <taxon>Eukaryota</taxon>
        <taxon>Fungi</taxon>
        <taxon>Dikarya</taxon>
        <taxon>Basidiomycota</taxon>
        <taxon>Agaricomycotina</taxon>
        <taxon>Agaricomycetes</taxon>
        <taxon>Agaricomycetidae</taxon>
        <taxon>Agaricales</taxon>
        <taxon>Marasmiineae</taxon>
        <taxon>Marasmiaceae</taxon>
        <taxon>Marasmius</taxon>
    </lineage>
</organism>
<reference evidence="2 3" key="1">
    <citation type="submission" date="2024-05" db="EMBL/GenBank/DDBJ databases">
        <title>A draft genome resource for the thread blight pathogen Marasmius tenuissimus strain MS-2.</title>
        <authorList>
            <person name="Yulfo-Soto G.E."/>
            <person name="Baruah I.K."/>
            <person name="Amoako-Attah I."/>
            <person name="Bukari Y."/>
            <person name="Meinhardt L.W."/>
            <person name="Bailey B.A."/>
            <person name="Cohen S.P."/>
        </authorList>
    </citation>
    <scope>NUCLEOTIDE SEQUENCE [LARGE SCALE GENOMIC DNA]</scope>
    <source>
        <strain evidence="2 3">MS-2</strain>
    </source>
</reference>